<dbReference type="InterPro" id="IPR041476">
    <property type="entry name" value="TRAF3IP1_C"/>
</dbReference>
<feature type="region of interest" description="Disordered" evidence="11">
    <location>
        <begin position="881"/>
        <end position="914"/>
    </location>
</feature>
<evidence type="ECO:0000256" key="6">
    <source>
        <dbReference type="ARBA" id="ARBA00023212"/>
    </source>
</evidence>
<dbReference type="GO" id="GO:0008017">
    <property type="term" value="F:microtubule binding"/>
    <property type="evidence" value="ECO:0007669"/>
    <property type="project" value="InterPro"/>
</dbReference>
<dbReference type="Gene3D" id="1.10.418.50">
    <property type="entry name" value="Microtubule-binding protein MIP-T3"/>
    <property type="match status" value="1"/>
</dbReference>
<comment type="subcellular location">
    <subcellularLocation>
        <location evidence="2">Cytoplasm</location>
        <location evidence="2">Cytoskeleton</location>
        <location evidence="2">Cilium axoneme</location>
    </subcellularLocation>
    <subcellularLocation>
        <location evidence="1">Cytoplasm</location>
        <location evidence="1">Cytoskeleton</location>
        <location evidence="1">Cilium basal body</location>
    </subcellularLocation>
</comment>
<dbReference type="GO" id="GO:0030992">
    <property type="term" value="C:intraciliary transport particle B"/>
    <property type="evidence" value="ECO:0007669"/>
    <property type="project" value="TreeGrafter"/>
</dbReference>
<name>A0A388JMU9_CHABU</name>
<keyword evidence="3" id="KW-0963">Cytoplasm</keyword>
<dbReference type="PANTHER" id="PTHR31363">
    <property type="entry name" value="TRAF3-INTERACTING PROTEIN 1"/>
    <property type="match status" value="1"/>
</dbReference>
<evidence type="ECO:0000256" key="8">
    <source>
        <dbReference type="ARBA" id="ARBA00043971"/>
    </source>
</evidence>
<dbReference type="GO" id="GO:0060271">
    <property type="term" value="P:cilium assembly"/>
    <property type="evidence" value="ECO:0007669"/>
    <property type="project" value="TreeGrafter"/>
</dbReference>
<dbReference type="GO" id="GO:0048731">
    <property type="term" value="P:system development"/>
    <property type="evidence" value="ECO:0007669"/>
    <property type="project" value="UniProtKB-ARBA"/>
</dbReference>
<dbReference type="GO" id="GO:0005930">
    <property type="term" value="C:axoneme"/>
    <property type="evidence" value="ECO:0007669"/>
    <property type="project" value="UniProtKB-SubCell"/>
</dbReference>
<keyword evidence="6" id="KW-0206">Cytoskeleton</keyword>
<sequence length="1030" mass="108242">MEDTEVYVMDKEDPARQSKRDIDAFDARMKCLKPSVASSVRQLLPQGLEAMATAVVCRKHLSAKPILRVRPLPKPVPHRPLSARALGKFPVSAEMTQKALQGDPPIVRRPKLTEALLKKPPFRFLHDVITEVIRQTGFGEGLFTPEELNSANVKDKEGKVRFLNKIINCVGIALSSHVPARPLKIVAGLEAENTNTFLQMLAMAASAKVSRSKEAVEQVLAGQGMTQSGQGKAKETQSQPQQAQSAGQATPSSQPSSRLTDSQQQQQQQPAASGSTGRSQKQRSSQQPSPAGSASPSFTSKGGTQPGVQSDGRRGPALSTGSSGPPSRKSLNSSAAAVQDIPAKAIEALMKQNVTSGRPSGATPPSEPQGERVPQKASQQLPGRAATGAAAATAGEFVPEQEKAVSLAAAQSSATKVPSRERVMERADAQQAPASIPNDPNSGLGRLMPGPDQSVVLSPALPSSPGEYEPAAPPPPPQGSASKSITTTRRPVRGASGAARGGERAAAPQSGQLQDQGQFASTSHSADSDGKLGVMKRATTDPQGLMDVVETGAAEMSEIMDGQRERERDRGISIPPVPAAADSERLIVMTEDRGTDDKNTEPMLDGVGVGLSSAAEERGRNPSDAVEDARPLGASDGGVQQAGRERGGPGGGSAKPGGVSGRVPRRMGDAATEAVAGHAVPISPTTKRVASFSRRGGGMAAENIVSQAQLGPIGEGGDHPVPAPPTPISSTARPMRWPSTRVPIERPQSARKAPPKLPNNVVSVERRLGGHAGTLDGKVPPPGVGPLLDRPGSRLAGAKDRWVNQTSTIMADGLPEEDEGDEPASGAGSLPVLLSSDGPVAAALGSAPPVSAENAGKLVRDILETKKDLQSAAISKDVLSEMSANDATVPSKEQGGIILGRGRRSSVSVKPDGPTQKEEIQKIQEAVQALCQATNPLRKCADYLQEDIENMNKEYLFWSNERATYTMKLEEETRLSEEMMQQSSMQAMELEEEIKQLQGRMNSVKAQVLRNDETIQQLLRLVVSGPGKLS</sequence>
<evidence type="ECO:0000256" key="10">
    <source>
        <dbReference type="SAM" id="Coils"/>
    </source>
</evidence>
<evidence type="ECO:0000256" key="4">
    <source>
        <dbReference type="ARBA" id="ARBA00022794"/>
    </source>
</evidence>
<keyword evidence="5 10" id="KW-0175">Coiled coil</keyword>
<dbReference type="Pfam" id="PF17749">
    <property type="entry name" value="MIP-T3_C"/>
    <property type="match status" value="1"/>
</dbReference>
<dbReference type="GO" id="GO:0042073">
    <property type="term" value="P:intraciliary transport"/>
    <property type="evidence" value="ECO:0007669"/>
    <property type="project" value="TreeGrafter"/>
</dbReference>
<feature type="region of interest" description="Disordered" evidence="11">
    <location>
        <begin position="222"/>
        <end position="545"/>
    </location>
</feature>
<feature type="compositionally biased region" description="Gly residues" evidence="11">
    <location>
        <begin position="648"/>
        <end position="660"/>
    </location>
</feature>
<feature type="region of interest" description="Disordered" evidence="11">
    <location>
        <begin position="560"/>
        <end position="679"/>
    </location>
</feature>
<feature type="region of interest" description="Disordered" evidence="11">
    <location>
        <begin position="813"/>
        <end position="833"/>
    </location>
</feature>
<dbReference type="InterPro" id="IPR018799">
    <property type="entry name" value="TRAF3IP1"/>
</dbReference>
<evidence type="ECO:0000259" key="13">
    <source>
        <dbReference type="Pfam" id="PF17749"/>
    </source>
</evidence>
<dbReference type="OMA" id="FWSNERA"/>
<feature type="compositionally biased region" description="Low complexity" evidence="11">
    <location>
        <begin position="385"/>
        <end position="395"/>
    </location>
</feature>
<evidence type="ECO:0000256" key="5">
    <source>
        <dbReference type="ARBA" id="ARBA00023054"/>
    </source>
</evidence>
<evidence type="ECO:0000313" key="15">
    <source>
        <dbReference type="Proteomes" id="UP000265515"/>
    </source>
</evidence>
<feature type="compositionally biased region" description="Polar residues" evidence="11">
    <location>
        <begin position="509"/>
        <end position="525"/>
    </location>
</feature>
<keyword evidence="15" id="KW-1185">Reference proteome</keyword>
<evidence type="ECO:0000256" key="2">
    <source>
        <dbReference type="ARBA" id="ARBA00004430"/>
    </source>
</evidence>
<feature type="compositionally biased region" description="Low complexity" evidence="11">
    <location>
        <begin position="237"/>
        <end position="297"/>
    </location>
</feature>
<accession>A0A388JMU9</accession>
<dbReference type="InterPro" id="IPR040468">
    <property type="entry name" value="TRAF3IP1_N"/>
</dbReference>
<feature type="compositionally biased region" description="Basic and acidic residues" evidence="11">
    <location>
        <begin position="418"/>
        <end position="428"/>
    </location>
</feature>
<gene>
    <name evidence="14" type="ORF">CBR_g32156</name>
</gene>
<keyword evidence="4" id="KW-0970">Cilium biogenesis/degradation</keyword>
<evidence type="ECO:0000256" key="3">
    <source>
        <dbReference type="ARBA" id="ARBA00022490"/>
    </source>
</evidence>
<evidence type="ECO:0000259" key="12">
    <source>
        <dbReference type="Pfam" id="PF10243"/>
    </source>
</evidence>
<keyword evidence="7" id="KW-0966">Cell projection</keyword>
<dbReference type="InterPro" id="IPR042576">
    <property type="entry name" value="TRAF3IP1_N_sf"/>
</dbReference>
<feature type="compositionally biased region" description="Basic and acidic residues" evidence="11">
    <location>
        <begin position="561"/>
        <end position="571"/>
    </location>
</feature>
<feature type="compositionally biased region" description="Low complexity" evidence="11">
    <location>
        <begin position="454"/>
        <end position="470"/>
    </location>
</feature>
<reference evidence="14 15" key="1">
    <citation type="journal article" date="2018" name="Cell">
        <title>The Chara Genome: Secondary Complexity and Implications for Plant Terrestrialization.</title>
        <authorList>
            <person name="Nishiyama T."/>
            <person name="Sakayama H."/>
            <person name="Vries J.D."/>
            <person name="Buschmann H."/>
            <person name="Saint-Marcoux D."/>
            <person name="Ullrich K.K."/>
            <person name="Haas F.B."/>
            <person name="Vanderstraeten L."/>
            <person name="Becker D."/>
            <person name="Lang D."/>
            <person name="Vosolsobe S."/>
            <person name="Rombauts S."/>
            <person name="Wilhelmsson P.K.I."/>
            <person name="Janitza P."/>
            <person name="Kern R."/>
            <person name="Heyl A."/>
            <person name="Rumpler F."/>
            <person name="Villalobos L.I.A.C."/>
            <person name="Clay J.M."/>
            <person name="Skokan R."/>
            <person name="Toyoda A."/>
            <person name="Suzuki Y."/>
            <person name="Kagoshima H."/>
            <person name="Schijlen E."/>
            <person name="Tajeshwar N."/>
            <person name="Catarino B."/>
            <person name="Hetherington A.J."/>
            <person name="Saltykova A."/>
            <person name="Bonnot C."/>
            <person name="Breuninger H."/>
            <person name="Symeonidi A."/>
            <person name="Radhakrishnan G.V."/>
            <person name="Van Nieuwerburgh F."/>
            <person name="Deforce D."/>
            <person name="Chang C."/>
            <person name="Karol K.G."/>
            <person name="Hedrich R."/>
            <person name="Ulvskov P."/>
            <person name="Glockner G."/>
            <person name="Delwiche C.F."/>
            <person name="Petrasek J."/>
            <person name="Van de Peer Y."/>
            <person name="Friml J."/>
            <person name="Beilby M."/>
            <person name="Dolan L."/>
            <person name="Kohara Y."/>
            <person name="Sugano S."/>
            <person name="Fujiyama A."/>
            <person name="Delaux P.-M."/>
            <person name="Quint M."/>
            <person name="TheiBen G."/>
            <person name="Hagemann M."/>
            <person name="Harholt J."/>
            <person name="Dunand C."/>
            <person name="Zachgo S."/>
            <person name="Langdale J."/>
            <person name="Maumus F."/>
            <person name="Straeten D.V.D."/>
            <person name="Gould S.B."/>
            <person name="Rensing S.A."/>
        </authorList>
    </citation>
    <scope>NUCLEOTIDE SEQUENCE [LARGE SCALE GENOMIC DNA]</scope>
    <source>
        <strain evidence="14 15">S276</strain>
    </source>
</reference>
<dbReference type="Pfam" id="PF10243">
    <property type="entry name" value="MIP-T3"/>
    <property type="match status" value="1"/>
</dbReference>
<comment type="caution">
    <text evidence="14">The sequence shown here is derived from an EMBL/GenBank/DDBJ whole genome shotgun (WGS) entry which is preliminary data.</text>
</comment>
<dbReference type="GO" id="GO:0070507">
    <property type="term" value="P:regulation of microtubule cytoskeleton organization"/>
    <property type="evidence" value="ECO:0007669"/>
    <property type="project" value="TreeGrafter"/>
</dbReference>
<feature type="coiled-coil region" evidence="10">
    <location>
        <begin position="980"/>
        <end position="1007"/>
    </location>
</feature>
<proteinExistence type="inferred from homology"/>
<evidence type="ECO:0000256" key="1">
    <source>
        <dbReference type="ARBA" id="ARBA00004120"/>
    </source>
</evidence>
<dbReference type="Gramene" id="GBG59139">
    <property type="protein sequence ID" value="GBG59139"/>
    <property type="gene ID" value="CBR_g32156"/>
</dbReference>
<dbReference type="OrthoDB" id="10258914at2759"/>
<organism evidence="14 15">
    <name type="scientific">Chara braunii</name>
    <name type="common">Braun's stonewort</name>
    <dbReference type="NCBI Taxonomy" id="69332"/>
    <lineage>
        <taxon>Eukaryota</taxon>
        <taxon>Viridiplantae</taxon>
        <taxon>Streptophyta</taxon>
        <taxon>Charophyceae</taxon>
        <taxon>Charales</taxon>
        <taxon>Characeae</taxon>
        <taxon>Chara</taxon>
    </lineage>
</organism>
<dbReference type="PANTHER" id="PTHR31363:SF0">
    <property type="entry name" value="TRAF3-INTERACTING PROTEIN 1"/>
    <property type="match status" value="1"/>
</dbReference>
<feature type="compositionally biased region" description="Basic and acidic residues" evidence="11">
    <location>
        <begin position="582"/>
        <end position="600"/>
    </location>
</feature>
<protein>
    <recommendedName>
        <fullName evidence="9">TRAF3-interacting protein 1</fullName>
    </recommendedName>
</protein>
<dbReference type="GO" id="GO:0036064">
    <property type="term" value="C:ciliary basal body"/>
    <property type="evidence" value="ECO:0007669"/>
    <property type="project" value="TreeGrafter"/>
</dbReference>
<dbReference type="FunFam" id="1.10.418.50:FF:000001">
    <property type="entry name" value="TRAF3-interacting protein 1 isoform X1"/>
    <property type="match status" value="1"/>
</dbReference>
<dbReference type="EMBL" id="BFEA01000003">
    <property type="protein sequence ID" value="GBG59139.1"/>
    <property type="molecule type" value="Genomic_DNA"/>
</dbReference>
<evidence type="ECO:0000256" key="11">
    <source>
        <dbReference type="SAM" id="MobiDB-lite"/>
    </source>
</evidence>
<dbReference type="Proteomes" id="UP000265515">
    <property type="component" value="Unassembled WGS sequence"/>
</dbReference>
<feature type="domain" description="TRAF3-interacting protein 1 C-terminal" evidence="13">
    <location>
        <begin position="852"/>
        <end position="1020"/>
    </location>
</feature>
<feature type="compositionally biased region" description="Polar residues" evidence="11">
    <location>
        <begin position="319"/>
        <end position="336"/>
    </location>
</feature>
<evidence type="ECO:0000256" key="7">
    <source>
        <dbReference type="ARBA" id="ARBA00023273"/>
    </source>
</evidence>
<evidence type="ECO:0000313" key="14">
    <source>
        <dbReference type="EMBL" id="GBG59139.1"/>
    </source>
</evidence>
<dbReference type="GO" id="GO:0048513">
    <property type="term" value="P:animal organ development"/>
    <property type="evidence" value="ECO:0007669"/>
    <property type="project" value="UniProtKB-ARBA"/>
</dbReference>
<comment type="similarity">
    <text evidence="8">Belongs to the TRAF3IP1 family.</text>
</comment>
<dbReference type="STRING" id="69332.A0A388JMU9"/>
<feature type="domain" description="TRAF3-interacting protein 1 N-terminal" evidence="12">
    <location>
        <begin position="95"/>
        <end position="205"/>
    </location>
</feature>
<dbReference type="AlphaFoldDB" id="A0A388JMU9"/>
<feature type="compositionally biased region" description="Polar residues" evidence="11">
    <location>
        <begin position="298"/>
        <end position="308"/>
    </location>
</feature>
<evidence type="ECO:0000256" key="9">
    <source>
        <dbReference type="ARBA" id="ARBA00070492"/>
    </source>
</evidence>